<sequence length="450" mass="49124">MENPSEFDSLSSAAAGAYRQNAFYYRMESMFDLEPADAYPLPFAVPFHAHEYVHFLHNASTTAGQAYLVANLILLRALAAGANDCGHFLGGEALEAEQLDWLRLAGAVMRTQLGATSAREMQNCTDIRTWECGAPELVEGGLVDTIHATFTAREASGEQKSECFAIGLSFITEGVAYEIDREMRRLGGQPVDSLDAATKAFPYLAYRVLVRSWSGRDLSAKDYIAIGVSALHCNVAGFGLSEICRFLKASTASVDQVLNHVRPQWNQASTKVLDDIRTQRTDLSQGDVIWTAMGEYMKLAEAGAQLRRSRWAPELDFLSGTMTTDGFKRAVSTMLDCLVIQSKPEGRFDMYWHGPNVVARTDQTIQCLGALQSALHFSQLHLGQDGSAYATDTLPATACPFSGGCGVEASEGFPSDCKSFPWRRASGLDAGKKVCWYAAGVKALRSSSRR</sequence>
<organism evidence="1 2">
    <name type="scientific">Caballeronia catudaia</name>
    <dbReference type="NCBI Taxonomy" id="1777136"/>
    <lineage>
        <taxon>Bacteria</taxon>
        <taxon>Pseudomonadati</taxon>
        <taxon>Pseudomonadota</taxon>
        <taxon>Betaproteobacteria</taxon>
        <taxon>Burkholderiales</taxon>
        <taxon>Burkholderiaceae</taxon>
        <taxon>Caballeronia</taxon>
    </lineage>
</organism>
<reference evidence="1" key="1">
    <citation type="submission" date="2016-01" db="EMBL/GenBank/DDBJ databases">
        <authorList>
            <person name="Peeters C."/>
        </authorList>
    </citation>
    <scope>NUCLEOTIDE SEQUENCE [LARGE SCALE GENOMIC DNA]</scope>
    <source>
        <strain evidence="1">LMG 29318</strain>
    </source>
</reference>
<comment type="caution">
    <text evidence="1">The sequence shown here is derived from an EMBL/GenBank/DDBJ whole genome shotgun (WGS) entry which is preliminary data.</text>
</comment>
<evidence type="ECO:0000313" key="2">
    <source>
        <dbReference type="Proteomes" id="UP000054870"/>
    </source>
</evidence>
<dbReference type="Proteomes" id="UP000054870">
    <property type="component" value="Unassembled WGS sequence"/>
</dbReference>
<name>A0A158DQ94_9BURK</name>
<accession>A0A158DQ94</accession>
<gene>
    <name evidence="1" type="ORF">AWB75_07045</name>
</gene>
<evidence type="ECO:0000313" key="1">
    <source>
        <dbReference type="EMBL" id="SAK96778.1"/>
    </source>
</evidence>
<dbReference type="EMBL" id="FCOF02000090">
    <property type="protein sequence ID" value="SAK96778.1"/>
    <property type="molecule type" value="Genomic_DNA"/>
</dbReference>
<dbReference type="AlphaFoldDB" id="A0A158DQ94"/>
<keyword evidence="2" id="KW-1185">Reference proteome</keyword>
<proteinExistence type="predicted"/>
<protein>
    <submittedName>
        <fullName evidence="1">Uncharacterized protein</fullName>
    </submittedName>
</protein>